<dbReference type="RefSeq" id="WP_045315040.1">
    <property type="nucleotide sequence ID" value="NZ_JYJG01000254.1"/>
</dbReference>
<dbReference type="AlphaFoldDB" id="A0A0F0GQM2"/>
<dbReference type="InterPro" id="IPR001466">
    <property type="entry name" value="Beta-lactam-related"/>
</dbReference>
<evidence type="ECO:0000313" key="2">
    <source>
        <dbReference type="EMBL" id="KJK44267.1"/>
    </source>
</evidence>
<comment type="caution">
    <text evidence="2">The sequence shown here is derived from an EMBL/GenBank/DDBJ whole genome shotgun (WGS) entry which is preliminary data.</text>
</comment>
<evidence type="ECO:0000313" key="3">
    <source>
        <dbReference type="Proteomes" id="UP000033393"/>
    </source>
</evidence>
<organism evidence="2 3">
    <name type="scientific">Lentzea aerocolonigenes</name>
    <name type="common">Lechevalieria aerocolonigenes</name>
    <name type="synonym">Saccharothrix aerocolonigenes</name>
    <dbReference type="NCBI Taxonomy" id="68170"/>
    <lineage>
        <taxon>Bacteria</taxon>
        <taxon>Bacillati</taxon>
        <taxon>Actinomycetota</taxon>
        <taxon>Actinomycetes</taxon>
        <taxon>Pseudonocardiales</taxon>
        <taxon>Pseudonocardiaceae</taxon>
        <taxon>Lentzea</taxon>
    </lineage>
</organism>
<accession>A0A0F0GQM2</accession>
<dbReference type="InterPro" id="IPR012338">
    <property type="entry name" value="Beta-lactam/transpept-like"/>
</dbReference>
<protein>
    <submittedName>
        <fullName evidence="2">Beta-lactamase</fullName>
    </submittedName>
</protein>
<feature type="domain" description="Beta-lactamase-related" evidence="1">
    <location>
        <begin position="4"/>
        <end position="307"/>
    </location>
</feature>
<dbReference type="Proteomes" id="UP000033393">
    <property type="component" value="Unassembled WGS sequence"/>
</dbReference>
<dbReference type="PATRIC" id="fig|68170.10.peg.7839"/>
<gene>
    <name evidence="2" type="ORF">UK23_29990</name>
</gene>
<evidence type="ECO:0000259" key="1">
    <source>
        <dbReference type="Pfam" id="PF00144"/>
    </source>
</evidence>
<dbReference type="Pfam" id="PF00144">
    <property type="entry name" value="Beta-lactamase"/>
    <property type="match status" value="1"/>
</dbReference>
<dbReference type="PANTHER" id="PTHR46825:SF8">
    <property type="entry name" value="BETA-LACTAMASE-RELATED"/>
    <property type="match status" value="1"/>
</dbReference>
<name>A0A0F0GQM2_LENAE</name>
<dbReference type="InterPro" id="IPR050491">
    <property type="entry name" value="AmpC-like"/>
</dbReference>
<keyword evidence="3" id="KW-1185">Reference proteome</keyword>
<dbReference type="EMBL" id="JYJG01000254">
    <property type="protein sequence ID" value="KJK44267.1"/>
    <property type="molecule type" value="Genomic_DNA"/>
</dbReference>
<reference evidence="2 3" key="1">
    <citation type="submission" date="2015-02" db="EMBL/GenBank/DDBJ databases">
        <authorList>
            <person name="Ju K.-S."/>
            <person name="Doroghazi J.R."/>
            <person name="Metcalf W."/>
        </authorList>
    </citation>
    <scope>NUCLEOTIDE SEQUENCE [LARGE SCALE GENOMIC DNA]</scope>
    <source>
        <strain evidence="2 3">NRRL B-16140</strain>
    </source>
</reference>
<dbReference type="SUPFAM" id="SSF56601">
    <property type="entry name" value="beta-lactamase/transpeptidase-like"/>
    <property type="match status" value="1"/>
</dbReference>
<dbReference type="PANTHER" id="PTHR46825">
    <property type="entry name" value="D-ALANYL-D-ALANINE-CARBOXYPEPTIDASE/ENDOPEPTIDASE AMPH"/>
    <property type="match status" value="1"/>
</dbReference>
<sequence length="413" mass="44907">MILGELVEKYDIPGAQVAVLDNGDIHDDAAGVLSTRTRVETTTDSVFKVGSITKLWTATLVQQLVLEGALDLDRPVRSYLPDFRLKDREAADTITARHLLTHTSGIAPNHFTDTGGNIDAIEKFVATLADEEHLLPPGTLHSYSNTGFTVLGRLVEVLRDRHFHDVLRERLITPLGLKAIATDTYEAILHRTAIGHVKTTPTTKWAVSYKTTPSGSHLAMSAHELLTFVHHHLTDPTLAPLRDHQLDVPDFGGGVVAWGLGWMRYPGGIVGHTGVSKGQKAFLRVDPSANRAVAVLTNSTNGDPLAHDVFTAAGLDPTPIPLPPTNPEPVDDRMCGTYRNPLHDITLTRTSLTYQPRNELAASFRGTTPVEVVKLKDDAIITTGTHEVMSLIGSDEHGRAKYLHNGAAAYRIA</sequence>
<dbReference type="Gene3D" id="3.40.710.10">
    <property type="entry name" value="DD-peptidase/beta-lactamase superfamily"/>
    <property type="match status" value="1"/>
</dbReference>
<proteinExistence type="predicted"/>
<dbReference type="OrthoDB" id="262125at2"/>